<dbReference type="Pfam" id="PF15186">
    <property type="entry name" value="TEX13"/>
    <property type="match status" value="1"/>
</dbReference>
<keyword evidence="6" id="KW-1185">Reference proteome</keyword>
<name>A0A8J5ZSH3_GALPY</name>
<gene>
    <name evidence="5" type="ORF">J0S82_000339</name>
</gene>
<evidence type="ECO:0000256" key="1">
    <source>
        <dbReference type="ARBA" id="ARBA00008287"/>
    </source>
</evidence>
<evidence type="ECO:0000313" key="5">
    <source>
        <dbReference type="EMBL" id="KAG8509328.1"/>
    </source>
</evidence>
<dbReference type="PANTHER" id="PTHR23111:SF64">
    <property type="entry name" value="TESTIS-EXPRESSED PROTEIN 13A"/>
    <property type="match status" value="1"/>
</dbReference>
<feature type="compositionally biased region" description="Low complexity" evidence="3">
    <location>
        <begin position="186"/>
        <end position="197"/>
    </location>
</feature>
<protein>
    <submittedName>
        <fullName evidence="5">Testis-expressed protein 13B</fullName>
    </submittedName>
</protein>
<proteinExistence type="inferred from homology"/>
<comment type="similarity">
    <text evidence="1">Belongs to the TEX13 family.</text>
</comment>
<comment type="caution">
    <text evidence="5">The sequence shown here is derived from an EMBL/GenBank/DDBJ whole genome shotgun (WGS) entry which is preliminary data.</text>
</comment>
<dbReference type="EMBL" id="JAGFMF010011954">
    <property type="protein sequence ID" value="KAG8509328.1"/>
    <property type="molecule type" value="Genomic_DNA"/>
</dbReference>
<dbReference type="PANTHER" id="PTHR23111">
    <property type="entry name" value="ZINC FINGER PROTEIN"/>
    <property type="match status" value="1"/>
</dbReference>
<sequence>MALKPEDSCGGFRHSKVMEFINEKIAGHVNGPEFYHTNAFLSWEEVEDKLKAILEDSEVPSEAKEACAWSSLALGMRFAYRQSQLHARRVQWLQDFAKLHKSAAQSLATDLKELTTQQEMERKEAALRLRQTQANLAEMRKERDLLRWKLLRAELESPPEWAAEGPRVATVRRMRSEGAGEKEESAGAAVATPPTAGESSAALEETGERPEDEEEGAKTSKELGRSVVQLLGNLKHWYGPEKPHTSVPLLGHPGEWPVLALGLSPQVLHTYTLPTHFPQTVLPGLTLSSRQNILACPRGWLVDHRVFLPRGTHADPRIVVSAMCHGLVGWNMQFIKMQYVLLLSELSCKGCDNSVNVAPCDLQLSLAPLFSFRSLILFEDTEGQEMGQDRLSFFHPQVVLFLPGANSCSKVNDARPIQAYVHMNYSSYSTMPQASADHPQEAWKPDKLPIDPSCRFQA</sequence>
<feature type="region of interest" description="Disordered" evidence="3">
    <location>
        <begin position="432"/>
        <end position="458"/>
    </location>
</feature>
<accession>A0A8J5ZSH3</accession>
<feature type="compositionally biased region" description="Basic and acidic residues" evidence="3">
    <location>
        <begin position="438"/>
        <end position="449"/>
    </location>
</feature>
<feature type="coiled-coil region" evidence="2">
    <location>
        <begin position="122"/>
        <end position="156"/>
    </location>
</feature>
<dbReference type="Proteomes" id="UP000700334">
    <property type="component" value="Unassembled WGS sequence"/>
</dbReference>
<evidence type="ECO:0000256" key="2">
    <source>
        <dbReference type="SAM" id="Coils"/>
    </source>
</evidence>
<feature type="domain" description="Testis-expressed protein 13 A-D N-terminal" evidence="4">
    <location>
        <begin position="5"/>
        <end position="154"/>
    </location>
</feature>
<evidence type="ECO:0000256" key="3">
    <source>
        <dbReference type="SAM" id="MobiDB-lite"/>
    </source>
</evidence>
<dbReference type="AlphaFoldDB" id="A0A8J5ZSH3"/>
<reference evidence="5" key="1">
    <citation type="journal article" date="2021" name="Evol. Appl.">
        <title>The genome of the Pyrenean desman and the effects of bottlenecks and inbreeding on the genomic landscape of an endangered species.</title>
        <authorList>
            <person name="Escoda L."/>
            <person name="Castresana J."/>
        </authorList>
    </citation>
    <scope>NUCLEOTIDE SEQUENCE</scope>
    <source>
        <strain evidence="5">IBE-C5619</strain>
    </source>
</reference>
<feature type="region of interest" description="Disordered" evidence="3">
    <location>
        <begin position="175"/>
        <end position="223"/>
    </location>
</feature>
<keyword evidence="2" id="KW-0175">Coiled coil</keyword>
<dbReference type="InterPro" id="IPR028193">
    <property type="entry name" value="TEX13A-D_N"/>
</dbReference>
<dbReference type="GO" id="GO:0003729">
    <property type="term" value="F:mRNA binding"/>
    <property type="evidence" value="ECO:0007669"/>
    <property type="project" value="TreeGrafter"/>
</dbReference>
<feature type="compositionally biased region" description="Basic and acidic residues" evidence="3">
    <location>
        <begin position="175"/>
        <end position="185"/>
    </location>
</feature>
<evidence type="ECO:0000259" key="4">
    <source>
        <dbReference type="Pfam" id="PF15186"/>
    </source>
</evidence>
<evidence type="ECO:0000313" key="6">
    <source>
        <dbReference type="Proteomes" id="UP000700334"/>
    </source>
</evidence>
<dbReference type="OrthoDB" id="448399at2759"/>
<organism evidence="5 6">
    <name type="scientific">Galemys pyrenaicus</name>
    <name type="common">Iberian desman</name>
    <name type="synonym">Pyrenean desman</name>
    <dbReference type="NCBI Taxonomy" id="202257"/>
    <lineage>
        <taxon>Eukaryota</taxon>
        <taxon>Metazoa</taxon>
        <taxon>Chordata</taxon>
        <taxon>Craniata</taxon>
        <taxon>Vertebrata</taxon>
        <taxon>Euteleostomi</taxon>
        <taxon>Mammalia</taxon>
        <taxon>Eutheria</taxon>
        <taxon>Laurasiatheria</taxon>
        <taxon>Eulipotyphla</taxon>
        <taxon>Talpidae</taxon>
        <taxon>Galemys</taxon>
    </lineage>
</organism>